<dbReference type="Proteomes" id="UP000237378">
    <property type="component" value="Unassembled WGS sequence"/>
</dbReference>
<protein>
    <submittedName>
        <fullName evidence="1">Uncharacterized protein</fullName>
    </submittedName>
</protein>
<gene>
    <name evidence="1" type="ORF">BGP82_26590</name>
</gene>
<reference evidence="1 2" key="1">
    <citation type="submission" date="2016-08" db="EMBL/GenBank/DDBJ databases">
        <authorList>
            <person name="Seilhamer J.J."/>
        </authorList>
    </citation>
    <scope>NUCLEOTIDE SEQUENCE [LARGE SCALE GENOMIC DNA]</scope>
    <source>
        <strain evidence="1 2">KH-18-2</strain>
    </source>
</reference>
<evidence type="ECO:0000313" key="2">
    <source>
        <dbReference type="Proteomes" id="UP000237378"/>
    </source>
</evidence>
<name>A0A2S3WJQ8_PSEPU</name>
<proteinExistence type="predicted"/>
<sequence length="174" mass="18789">MYYCKHPFLEPIGAFKLANSHEFEVGAGYEVANPPMLAVGDDETHRLSRFFTVLTTDEHGVTVYDGWYGDGLASLHLSHEVLAQLDVTRLPPRGEAVAAELANAIATSAAAAIERRSQVKEHGDSVQSEHASQRFFVQFFSGQVRGLASKGLINPDLAVQMISLSTGLEFAAGA</sequence>
<evidence type="ECO:0000313" key="1">
    <source>
        <dbReference type="EMBL" id="POF99437.1"/>
    </source>
</evidence>
<dbReference type="EMBL" id="MING01000087">
    <property type="protein sequence ID" value="POF99437.1"/>
    <property type="molecule type" value="Genomic_DNA"/>
</dbReference>
<organism evidence="1 2">
    <name type="scientific">Pseudomonas putida</name>
    <name type="common">Arthrobacter siderocapsulatus</name>
    <dbReference type="NCBI Taxonomy" id="303"/>
    <lineage>
        <taxon>Bacteria</taxon>
        <taxon>Pseudomonadati</taxon>
        <taxon>Pseudomonadota</taxon>
        <taxon>Gammaproteobacteria</taxon>
        <taxon>Pseudomonadales</taxon>
        <taxon>Pseudomonadaceae</taxon>
        <taxon>Pseudomonas</taxon>
    </lineage>
</organism>
<dbReference type="AlphaFoldDB" id="A0A2S3WJQ8"/>
<accession>A0A2S3WJQ8</accession>
<comment type="caution">
    <text evidence="1">The sequence shown here is derived from an EMBL/GenBank/DDBJ whole genome shotgun (WGS) entry which is preliminary data.</text>
</comment>
<reference evidence="1 2" key="2">
    <citation type="submission" date="2018-03" db="EMBL/GenBank/DDBJ databases">
        <title>Draft genome of Pseudomonas putida strain KH-18-2.</title>
        <authorList>
            <person name="Yoshizawa S."/>
            <person name="Khan N.H."/>
            <person name="Nishimura M."/>
            <person name="Chiura H.X."/>
            <person name="Ogura Y."/>
            <person name="Hayashi T."/>
            <person name="Kogure K."/>
        </authorList>
    </citation>
    <scope>NUCLEOTIDE SEQUENCE [LARGE SCALE GENOMIC DNA]</scope>
    <source>
        <strain evidence="1 2">KH-18-2</strain>
    </source>
</reference>